<reference evidence="12 13" key="1">
    <citation type="submission" date="2018-11" db="EMBL/GenBank/DDBJ databases">
        <title>The draft genome sequence of Amphritea balenae JAMM 1525T.</title>
        <authorList>
            <person name="Fang Z."/>
            <person name="Zhang Y."/>
            <person name="Han X."/>
        </authorList>
    </citation>
    <scope>NUCLEOTIDE SEQUENCE [LARGE SCALE GENOMIC DNA]</scope>
    <source>
        <strain evidence="12 13">JAMM 1525</strain>
    </source>
</reference>
<evidence type="ECO:0000256" key="7">
    <source>
        <dbReference type="ARBA" id="ARBA00022989"/>
    </source>
</evidence>
<feature type="transmembrane region" description="Helical" evidence="9">
    <location>
        <begin position="272"/>
        <end position="289"/>
    </location>
</feature>
<keyword evidence="7 9" id="KW-1133">Transmembrane helix</keyword>
<keyword evidence="2" id="KW-0813">Transport</keyword>
<feature type="transmembrane region" description="Helical" evidence="9">
    <location>
        <begin position="295"/>
        <end position="315"/>
    </location>
</feature>
<evidence type="ECO:0000256" key="5">
    <source>
        <dbReference type="ARBA" id="ARBA00022741"/>
    </source>
</evidence>
<keyword evidence="4 9" id="KW-0812">Transmembrane</keyword>
<dbReference type="PROSITE" id="PS00211">
    <property type="entry name" value="ABC_TRANSPORTER_1"/>
    <property type="match status" value="1"/>
</dbReference>
<dbReference type="PANTHER" id="PTHR43394:SF1">
    <property type="entry name" value="ATP-BINDING CASSETTE SUB-FAMILY B MEMBER 10, MITOCHONDRIAL"/>
    <property type="match status" value="1"/>
</dbReference>
<keyword evidence="6" id="KW-0067">ATP-binding</keyword>
<evidence type="ECO:0000256" key="9">
    <source>
        <dbReference type="SAM" id="Phobius"/>
    </source>
</evidence>
<dbReference type="AlphaFoldDB" id="A0A3P1STY6"/>
<dbReference type="RefSeq" id="WP_124925486.1">
    <property type="nucleotide sequence ID" value="NZ_BMOH01000005.1"/>
</dbReference>
<dbReference type="InterPro" id="IPR011527">
    <property type="entry name" value="ABC1_TM_dom"/>
</dbReference>
<organism evidence="12 13">
    <name type="scientific">Amphritea balenae</name>
    <dbReference type="NCBI Taxonomy" id="452629"/>
    <lineage>
        <taxon>Bacteria</taxon>
        <taxon>Pseudomonadati</taxon>
        <taxon>Pseudomonadota</taxon>
        <taxon>Gammaproteobacteria</taxon>
        <taxon>Oceanospirillales</taxon>
        <taxon>Oceanospirillaceae</taxon>
        <taxon>Amphritea</taxon>
    </lineage>
</organism>
<dbReference type="GO" id="GO:0005524">
    <property type="term" value="F:ATP binding"/>
    <property type="evidence" value="ECO:0007669"/>
    <property type="project" value="UniProtKB-KW"/>
</dbReference>
<evidence type="ECO:0000256" key="2">
    <source>
        <dbReference type="ARBA" id="ARBA00022448"/>
    </source>
</evidence>
<comment type="caution">
    <text evidence="12">The sequence shown here is derived from an EMBL/GenBank/DDBJ whole genome shotgun (WGS) entry which is preliminary data.</text>
</comment>
<dbReference type="SUPFAM" id="SSF52540">
    <property type="entry name" value="P-loop containing nucleoside triphosphate hydrolases"/>
    <property type="match status" value="1"/>
</dbReference>
<feature type="domain" description="ABC transporter" evidence="10">
    <location>
        <begin position="470"/>
        <end position="705"/>
    </location>
</feature>
<dbReference type="PROSITE" id="PS50893">
    <property type="entry name" value="ABC_TRANSPORTER_2"/>
    <property type="match status" value="1"/>
</dbReference>
<protein>
    <submittedName>
        <fullName evidence="12">Type I secretion system permease/ATPase</fullName>
    </submittedName>
</protein>
<dbReference type="GO" id="GO:0005886">
    <property type="term" value="C:plasma membrane"/>
    <property type="evidence" value="ECO:0007669"/>
    <property type="project" value="UniProtKB-SubCell"/>
</dbReference>
<dbReference type="InterPro" id="IPR017871">
    <property type="entry name" value="ABC_transporter-like_CS"/>
</dbReference>
<feature type="transmembrane region" description="Helical" evidence="9">
    <location>
        <begin position="381"/>
        <end position="401"/>
    </location>
</feature>
<evidence type="ECO:0000313" key="12">
    <source>
        <dbReference type="EMBL" id="RRD00016.1"/>
    </source>
</evidence>
<evidence type="ECO:0000259" key="10">
    <source>
        <dbReference type="PROSITE" id="PS50893"/>
    </source>
</evidence>
<dbReference type="Pfam" id="PF00664">
    <property type="entry name" value="ABC_membrane"/>
    <property type="match status" value="1"/>
</dbReference>
<keyword evidence="3" id="KW-1003">Cell membrane</keyword>
<dbReference type="Gene3D" id="3.40.50.300">
    <property type="entry name" value="P-loop containing nucleotide triphosphate hydrolases"/>
    <property type="match status" value="1"/>
</dbReference>
<dbReference type="SUPFAM" id="SSF90123">
    <property type="entry name" value="ABC transporter transmembrane region"/>
    <property type="match status" value="1"/>
</dbReference>
<sequence length="706" mass="77119">MSNGEANTLNVSSGLVDVIVAAAKSLGINLNSEDLIRGIAPTGEQLTDQFLPELLSRSNLESDFFTLSIDDIPDDLSPVLLQLNDNQWAIWLGNKRVIAYGPEGQEVLSLSQLKQRYSGQAWVVYQPVNWQQTALPLADSTPWFRQLLGSQSWIYGYALLATMLINIFALVVPFFTMAVYDRVIPNNALTSLTALAFGASAILLFDFVTKNIRTYLIEAAGRRFDNRLGVAVYAKLIKLKNSARNQPAGQLAATIKDYETLRSFMSGTTMTLLGDLPFAFLFIAIIGVVAGPMWIWPMIGLVIIVGIGIALQIPLRKLVQESQKDSTEKNVLLYESLNGLDSLKALGAEDWSTQRWRQLVGINSLNQDKYRRWSGLSQHSATLIQLLVSIAIIVHGAILVAEGEVTSGVLIASMMLGSRAMGSSGQIANLLISYHQACLSYAVVNGVMQGESESKPVNETISKSRYKGKLSLQDVSVRYQPDAPEVLKELNLEIRAGERIGILGKVGSGKSTLLNVLMGLQQLETGRVLVDDLNLESLDKVQLRRNIGFMQQENHLFSASLRTNIALRDLTGDDETVIRAMRVIGLDEVIGQTAQGLDLPIGERGNSLSGGQRQLVCLARAFYNSPSIMLLDEPTSLLDNSSEQRVLQGMAGAVKNKTLVLVTHRPKLLALVDRLIVLDGGRIVADGPKDQVLNALSYQDNTGANS</sequence>
<dbReference type="Gene3D" id="3.90.70.10">
    <property type="entry name" value="Cysteine proteinases"/>
    <property type="match status" value="1"/>
</dbReference>
<dbReference type="FunFam" id="3.40.50.300:FF:000299">
    <property type="entry name" value="ABC transporter ATP-binding protein/permease"/>
    <property type="match status" value="1"/>
</dbReference>
<evidence type="ECO:0000256" key="4">
    <source>
        <dbReference type="ARBA" id="ARBA00022692"/>
    </source>
</evidence>
<evidence type="ECO:0000256" key="1">
    <source>
        <dbReference type="ARBA" id="ARBA00004651"/>
    </source>
</evidence>
<keyword evidence="8 9" id="KW-0472">Membrane</keyword>
<evidence type="ECO:0000256" key="6">
    <source>
        <dbReference type="ARBA" id="ARBA00022840"/>
    </source>
</evidence>
<dbReference type="InterPro" id="IPR027417">
    <property type="entry name" value="P-loop_NTPase"/>
</dbReference>
<evidence type="ECO:0000256" key="3">
    <source>
        <dbReference type="ARBA" id="ARBA00022475"/>
    </source>
</evidence>
<evidence type="ECO:0000256" key="8">
    <source>
        <dbReference type="ARBA" id="ARBA00023136"/>
    </source>
</evidence>
<dbReference type="NCBIfam" id="TIGR03375">
    <property type="entry name" value="type_I_sec_LssB"/>
    <property type="match status" value="1"/>
</dbReference>
<evidence type="ECO:0000313" key="13">
    <source>
        <dbReference type="Proteomes" id="UP000267535"/>
    </source>
</evidence>
<dbReference type="EMBL" id="RQXV01000003">
    <property type="protein sequence ID" value="RRD00016.1"/>
    <property type="molecule type" value="Genomic_DNA"/>
</dbReference>
<dbReference type="Pfam" id="PF00005">
    <property type="entry name" value="ABC_tran"/>
    <property type="match status" value="1"/>
</dbReference>
<dbReference type="PANTHER" id="PTHR43394">
    <property type="entry name" value="ATP-DEPENDENT PERMEASE MDL1, MITOCHONDRIAL"/>
    <property type="match status" value="1"/>
</dbReference>
<dbReference type="CDD" id="cd18587">
    <property type="entry name" value="ABC_6TM_LapB_like"/>
    <property type="match status" value="1"/>
</dbReference>
<keyword evidence="5" id="KW-0547">Nucleotide-binding</keyword>
<dbReference type="InterPro" id="IPR017750">
    <property type="entry name" value="ATPase_T1SS"/>
</dbReference>
<keyword evidence="13" id="KW-1185">Reference proteome</keyword>
<dbReference type="GO" id="GO:0016887">
    <property type="term" value="F:ATP hydrolysis activity"/>
    <property type="evidence" value="ECO:0007669"/>
    <property type="project" value="InterPro"/>
</dbReference>
<dbReference type="InterPro" id="IPR036640">
    <property type="entry name" value="ABC1_TM_sf"/>
</dbReference>
<dbReference type="OrthoDB" id="9806127at2"/>
<dbReference type="GO" id="GO:0015421">
    <property type="term" value="F:ABC-type oligopeptide transporter activity"/>
    <property type="evidence" value="ECO:0007669"/>
    <property type="project" value="TreeGrafter"/>
</dbReference>
<dbReference type="Gene3D" id="1.20.1560.10">
    <property type="entry name" value="ABC transporter type 1, transmembrane domain"/>
    <property type="match status" value="1"/>
</dbReference>
<feature type="domain" description="ABC transmembrane type-1" evidence="11">
    <location>
        <begin position="158"/>
        <end position="436"/>
    </location>
</feature>
<proteinExistence type="predicted"/>
<dbReference type="InterPro" id="IPR003439">
    <property type="entry name" value="ABC_transporter-like_ATP-bd"/>
</dbReference>
<accession>A0A3P1STY6</accession>
<dbReference type="InterPro" id="IPR039421">
    <property type="entry name" value="Type_1_exporter"/>
</dbReference>
<feature type="transmembrane region" description="Helical" evidence="9">
    <location>
        <begin position="154"/>
        <end position="176"/>
    </location>
</feature>
<dbReference type="SMART" id="SM00382">
    <property type="entry name" value="AAA"/>
    <property type="match status" value="1"/>
</dbReference>
<dbReference type="Proteomes" id="UP000267535">
    <property type="component" value="Unassembled WGS sequence"/>
</dbReference>
<dbReference type="PROSITE" id="PS50929">
    <property type="entry name" value="ABC_TM1F"/>
    <property type="match status" value="1"/>
</dbReference>
<comment type="subcellular location">
    <subcellularLocation>
        <location evidence="1">Cell membrane</location>
        <topology evidence="1">Multi-pass membrane protein</topology>
    </subcellularLocation>
</comment>
<gene>
    <name evidence="12" type="ORF">EHS89_07320</name>
</gene>
<dbReference type="InterPro" id="IPR003593">
    <property type="entry name" value="AAA+_ATPase"/>
</dbReference>
<feature type="transmembrane region" description="Helical" evidence="9">
    <location>
        <begin position="188"/>
        <end position="208"/>
    </location>
</feature>
<evidence type="ECO:0000259" key="11">
    <source>
        <dbReference type="PROSITE" id="PS50929"/>
    </source>
</evidence>
<name>A0A3P1STY6_9GAMM</name>